<feature type="transmembrane region" description="Helical" evidence="14">
    <location>
        <begin position="276"/>
        <end position="301"/>
    </location>
</feature>
<feature type="region of interest" description="Disordered" evidence="13">
    <location>
        <begin position="48"/>
        <end position="113"/>
    </location>
</feature>
<keyword evidence="6" id="KW-0997">Cell inner membrane</keyword>
<feature type="signal peptide" evidence="15">
    <location>
        <begin position="1"/>
        <end position="46"/>
    </location>
</feature>
<dbReference type="AlphaFoldDB" id="A0A1H4IN35"/>
<evidence type="ECO:0000256" key="4">
    <source>
        <dbReference type="ARBA" id="ARBA00022448"/>
    </source>
</evidence>
<keyword evidence="18" id="KW-1185">Reference proteome</keyword>
<evidence type="ECO:0000256" key="7">
    <source>
        <dbReference type="ARBA" id="ARBA00022692"/>
    </source>
</evidence>
<keyword evidence="4 12" id="KW-0813">Transport</keyword>
<name>A0A1H4IN35_9HYPH</name>
<comment type="subcellular location">
    <subcellularLocation>
        <location evidence="1">Cell inner membrane</location>
        <topology evidence="1">Multi-pass membrane protein</topology>
    </subcellularLocation>
    <subcellularLocation>
        <location evidence="12">Membrane</location>
        <topology evidence="12">Multi-pass membrane protein</topology>
    </subcellularLocation>
</comment>
<evidence type="ECO:0000256" key="11">
    <source>
        <dbReference type="ARBA" id="ARBA00024816"/>
    </source>
</evidence>
<proteinExistence type="inferred from homology"/>
<feature type="transmembrane region" description="Helical" evidence="14">
    <location>
        <begin position="321"/>
        <end position="342"/>
    </location>
</feature>
<evidence type="ECO:0000256" key="15">
    <source>
        <dbReference type="SAM" id="SignalP"/>
    </source>
</evidence>
<comment type="similarity">
    <text evidence="12">Belongs to the exbB/tolQ family.</text>
</comment>
<evidence type="ECO:0000256" key="6">
    <source>
        <dbReference type="ARBA" id="ARBA00022519"/>
    </source>
</evidence>
<reference evidence="18" key="1">
    <citation type="submission" date="2016-10" db="EMBL/GenBank/DDBJ databases">
        <authorList>
            <person name="Varghese N."/>
            <person name="Submissions S."/>
        </authorList>
    </citation>
    <scope>NUCLEOTIDE SEQUENCE [LARGE SCALE GENOMIC DNA]</scope>
    <source>
        <strain evidence="18">ES.061</strain>
    </source>
</reference>
<comment type="function">
    <text evidence="11">Involved in the TonB-dependent energy-dependent transport of various receptor-bound substrates. Protects ExbD from proteolytic degradation and functionally stabilizes TonB.</text>
</comment>
<evidence type="ECO:0000313" key="18">
    <source>
        <dbReference type="Proteomes" id="UP000199064"/>
    </source>
</evidence>
<keyword evidence="9 14" id="KW-1133">Transmembrane helix</keyword>
<accession>A0A1H4IN35</accession>
<comment type="subunit">
    <text evidence="2">The accessory proteins ExbB and ExbD seem to form a complex with TonB.</text>
</comment>
<evidence type="ECO:0000256" key="3">
    <source>
        <dbReference type="ARBA" id="ARBA00022093"/>
    </source>
</evidence>
<dbReference type="GO" id="GO:0017038">
    <property type="term" value="P:protein import"/>
    <property type="evidence" value="ECO:0007669"/>
    <property type="project" value="TreeGrafter"/>
</dbReference>
<dbReference type="GO" id="GO:0022857">
    <property type="term" value="F:transmembrane transporter activity"/>
    <property type="evidence" value="ECO:0007669"/>
    <property type="project" value="InterPro"/>
</dbReference>
<dbReference type="InterPro" id="IPR050790">
    <property type="entry name" value="ExbB/TolQ_transport"/>
</dbReference>
<sequence length="387" mass="39950">MPRQQKRPIMTASHHSRETVLHRTGLRFALVLSAALLLAPANPAMAQDVAAPDTETSAPAEPQSPTPAESTGSGSAEADAPASGAAPAPEQKPQPADTPAADTPASAAPAVEAEPVAAPTLAEPAPSLLDDPAAALSQMLSQPEKRSDLPHDLSPWGMFMAADWVVKAVMIGLALASLLTWTVWLAKSIEIACARARAKRVLGIITRSSSLKDAGSALARRGGPAAYMVRLAEEEMQQSAAALDHAGNDGVKERIASSLGRIEAQAGRRLTRGTGVLATIGSTAPFVGLFGTVWGIMNSFIGISEAQTTNLAIVAPGIAEALLATAIGLVAAIPAVVIYNVFARSITGYRQLLGDAAAGVERLASRDLDFRLAAASMQEDTQKIAAE</sequence>
<feature type="domain" description="MotA/TolQ/ExbB proton channel" evidence="16">
    <location>
        <begin position="242"/>
        <end position="347"/>
    </location>
</feature>
<evidence type="ECO:0000256" key="9">
    <source>
        <dbReference type="ARBA" id="ARBA00022989"/>
    </source>
</evidence>
<feature type="chain" id="PRO_5011736940" description="Biopolymer transport protein ExbB" evidence="15">
    <location>
        <begin position="47"/>
        <end position="387"/>
    </location>
</feature>
<keyword evidence="5" id="KW-1003">Cell membrane</keyword>
<keyword evidence="7 14" id="KW-0812">Transmembrane</keyword>
<feature type="transmembrane region" description="Helical" evidence="14">
    <location>
        <begin position="164"/>
        <end position="186"/>
    </location>
</feature>
<dbReference type="Proteomes" id="UP000199064">
    <property type="component" value="Unassembled WGS sequence"/>
</dbReference>
<dbReference type="InterPro" id="IPR002898">
    <property type="entry name" value="MotA_ExbB_proton_chnl"/>
</dbReference>
<evidence type="ECO:0000256" key="1">
    <source>
        <dbReference type="ARBA" id="ARBA00004429"/>
    </source>
</evidence>
<dbReference type="PANTHER" id="PTHR30625:SF16">
    <property type="entry name" value="BIOPOLYMER TRANSPORT PROTEIN EXBB"/>
    <property type="match status" value="1"/>
</dbReference>
<dbReference type="PANTHER" id="PTHR30625">
    <property type="entry name" value="PROTEIN TOLQ"/>
    <property type="match status" value="1"/>
</dbReference>
<keyword evidence="8 12" id="KW-0653">Protein transport</keyword>
<evidence type="ECO:0000256" key="2">
    <source>
        <dbReference type="ARBA" id="ARBA00011471"/>
    </source>
</evidence>
<evidence type="ECO:0000259" key="16">
    <source>
        <dbReference type="Pfam" id="PF01618"/>
    </source>
</evidence>
<gene>
    <name evidence="17" type="ORF">SAMN05216452_0264</name>
</gene>
<evidence type="ECO:0000256" key="5">
    <source>
        <dbReference type="ARBA" id="ARBA00022475"/>
    </source>
</evidence>
<dbReference type="NCBIfam" id="TIGR02797">
    <property type="entry name" value="exbB"/>
    <property type="match status" value="1"/>
</dbReference>
<dbReference type="GO" id="GO:0005886">
    <property type="term" value="C:plasma membrane"/>
    <property type="evidence" value="ECO:0007669"/>
    <property type="project" value="UniProtKB-SubCell"/>
</dbReference>
<evidence type="ECO:0000313" key="17">
    <source>
        <dbReference type="EMBL" id="SEB35489.1"/>
    </source>
</evidence>
<dbReference type="Pfam" id="PF01618">
    <property type="entry name" value="MotA_ExbB"/>
    <property type="match status" value="1"/>
</dbReference>
<evidence type="ECO:0000256" key="10">
    <source>
        <dbReference type="ARBA" id="ARBA00023136"/>
    </source>
</evidence>
<organism evidence="17 18">
    <name type="scientific">Nitratireductor aquibiodomus</name>
    <dbReference type="NCBI Taxonomy" id="204799"/>
    <lineage>
        <taxon>Bacteria</taxon>
        <taxon>Pseudomonadati</taxon>
        <taxon>Pseudomonadota</taxon>
        <taxon>Alphaproteobacteria</taxon>
        <taxon>Hyphomicrobiales</taxon>
        <taxon>Phyllobacteriaceae</taxon>
        <taxon>Nitratireductor</taxon>
    </lineage>
</organism>
<dbReference type="InterPro" id="IPR014164">
    <property type="entry name" value="TonB_ExbB_1"/>
</dbReference>
<evidence type="ECO:0000256" key="14">
    <source>
        <dbReference type="SAM" id="Phobius"/>
    </source>
</evidence>
<evidence type="ECO:0000256" key="12">
    <source>
        <dbReference type="RuleBase" id="RU004057"/>
    </source>
</evidence>
<protein>
    <recommendedName>
        <fullName evidence="3">Biopolymer transport protein ExbB</fullName>
    </recommendedName>
</protein>
<keyword evidence="15" id="KW-0732">Signal</keyword>
<dbReference type="EMBL" id="FNSL01000001">
    <property type="protein sequence ID" value="SEB35489.1"/>
    <property type="molecule type" value="Genomic_DNA"/>
</dbReference>
<evidence type="ECO:0000256" key="13">
    <source>
        <dbReference type="SAM" id="MobiDB-lite"/>
    </source>
</evidence>
<evidence type="ECO:0000256" key="8">
    <source>
        <dbReference type="ARBA" id="ARBA00022927"/>
    </source>
</evidence>
<feature type="compositionally biased region" description="Low complexity" evidence="13">
    <location>
        <begin position="72"/>
        <end position="113"/>
    </location>
</feature>
<keyword evidence="10 14" id="KW-0472">Membrane</keyword>